<organism evidence="1 2">
    <name type="scientific">Breznakia blatticola</name>
    <dbReference type="NCBI Taxonomy" id="1754012"/>
    <lineage>
        <taxon>Bacteria</taxon>
        <taxon>Bacillati</taxon>
        <taxon>Bacillota</taxon>
        <taxon>Erysipelotrichia</taxon>
        <taxon>Erysipelotrichales</taxon>
        <taxon>Erysipelotrichaceae</taxon>
        <taxon>Breznakia</taxon>
    </lineage>
</organism>
<evidence type="ECO:0000313" key="2">
    <source>
        <dbReference type="Proteomes" id="UP000294743"/>
    </source>
</evidence>
<dbReference type="SUPFAM" id="SSF55729">
    <property type="entry name" value="Acyl-CoA N-acyltransferases (Nat)"/>
    <property type="match status" value="1"/>
</dbReference>
<dbReference type="AlphaFoldDB" id="A0A4V3G9D0"/>
<reference evidence="1 2" key="1">
    <citation type="submission" date="2019-03" db="EMBL/GenBank/DDBJ databases">
        <title>Genomic Encyclopedia of Type Strains, Phase IV (KMG-IV): sequencing the most valuable type-strain genomes for metagenomic binning, comparative biology and taxonomic classification.</title>
        <authorList>
            <person name="Goeker M."/>
        </authorList>
    </citation>
    <scope>NUCLEOTIDE SEQUENCE [LARGE SCALE GENOMIC DNA]</scope>
    <source>
        <strain evidence="1 2">DSM 28867</strain>
    </source>
</reference>
<evidence type="ECO:0008006" key="3">
    <source>
        <dbReference type="Google" id="ProtNLM"/>
    </source>
</evidence>
<accession>A0A4V3G9D0</accession>
<protein>
    <recommendedName>
        <fullName evidence="3">N-acetyltransferase domain-containing protein</fullName>
    </recommendedName>
</protein>
<name>A0A4V3G9D0_9FIRM</name>
<gene>
    <name evidence="1" type="ORF">EDD63_10192</name>
</gene>
<dbReference type="InterPro" id="IPR016181">
    <property type="entry name" value="Acyl_CoA_acyltransferase"/>
</dbReference>
<sequence>MIKSATITVRPGNSNDCLFVADALVKAYQKQLPKIDEKKLEKAIMCALQPQHVCIAENDGRVVGVLASTQGNKRALQLDRNEVIKWFGILRGPVIYKRLIRIFEKPLCNKDTICLIDFVYGESDKVCHELIEYVLKQAYGEAYLAVIPDTDARIIRILKHSKFYEVSREEKYMKSQKRMNQYIYLRRDIK</sequence>
<dbReference type="RefSeq" id="WP_134167353.1">
    <property type="nucleotide sequence ID" value="NZ_SODD01000001.1"/>
</dbReference>
<dbReference type="Proteomes" id="UP000294743">
    <property type="component" value="Unassembled WGS sequence"/>
</dbReference>
<proteinExistence type="predicted"/>
<keyword evidence="2" id="KW-1185">Reference proteome</keyword>
<dbReference type="Gene3D" id="3.40.630.30">
    <property type="match status" value="1"/>
</dbReference>
<evidence type="ECO:0000313" key="1">
    <source>
        <dbReference type="EMBL" id="TDW26377.1"/>
    </source>
</evidence>
<comment type="caution">
    <text evidence="1">The sequence shown here is derived from an EMBL/GenBank/DDBJ whole genome shotgun (WGS) entry which is preliminary data.</text>
</comment>
<dbReference type="OrthoDB" id="9799092at2"/>
<dbReference type="EMBL" id="SODD01000001">
    <property type="protein sequence ID" value="TDW26377.1"/>
    <property type="molecule type" value="Genomic_DNA"/>
</dbReference>